<feature type="domain" description="Transposase IS4-like" evidence="2">
    <location>
        <begin position="381"/>
        <end position="584"/>
    </location>
</feature>
<evidence type="ECO:0000259" key="2">
    <source>
        <dbReference type="Pfam" id="PF01609"/>
    </source>
</evidence>
<keyword evidence="4" id="KW-1185">Reference proteome</keyword>
<evidence type="ECO:0000256" key="1">
    <source>
        <dbReference type="SAM" id="MobiDB-lite"/>
    </source>
</evidence>
<evidence type="ECO:0000313" key="4">
    <source>
        <dbReference type="Proteomes" id="UP001597085"/>
    </source>
</evidence>
<accession>A0ABD6CU39</accession>
<feature type="region of interest" description="Disordered" evidence="1">
    <location>
        <begin position="161"/>
        <end position="184"/>
    </location>
</feature>
<dbReference type="Proteomes" id="UP001597085">
    <property type="component" value="Unassembled WGS sequence"/>
</dbReference>
<feature type="region of interest" description="Disordered" evidence="1">
    <location>
        <begin position="454"/>
        <end position="477"/>
    </location>
</feature>
<feature type="compositionally biased region" description="Acidic residues" evidence="1">
    <location>
        <begin position="463"/>
        <end position="475"/>
    </location>
</feature>
<dbReference type="AlphaFoldDB" id="A0ABD6CU39"/>
<reference evidence="3 4" key="1">
    <citation type="journal article" date="2019" name="Int. J. Syst. Evol. Microbiol.">
        <title>The Global Catalogue of Microorganisms (GCM) 10K type strain sequencing project: providing services to taxonomists for standard genome sequencing and annotation.</title>
        <authorList>
            <consortium name="The Broad Institute Genomics Platform"/>
            <consortium name="The Broad Institute Genome Sequencing Center for Infectious Disease"/>
            <person name="Wu L."/>
            <person name="Ma J."/>
        </authorList>
    </citation>
    <scope>NUCLEOTIDE SEQUENCE [LARGE SCALE GENOMIC DNA]</scope>
    <source>
        <strain evidence="3 4">CGMCC 1.12121</strain>
    </source>
</reference>
<dbReference type="Pfam" id="PF01609">
    <property type="entry name" value="DDE_Tnp_1"/>
    <property type="match status" value="1"/>
</dbReference>
<dbReference type="RefSeq" id="WP_390278275.1">
    <property type="nucleotide sequence ID" value="NZ_JBHUDK010000016.1"/>
</dbReference>
<protein>
    <submittedName>
        <fullName evidence="3">Transposase</fullName>
    </submittedName>
</protein>
<comment type="caution">
    <text evidence="3">The sequence shown here is derived from an EMBL/GenBank/DDBJ whole genome shotgun (WGS) entry which is preliminary data.</text>
</comment>
<name>A0ABD6CU39_9EURY</name>
<sequence length="641" mass="73279">MTETARLGDYTPDERIAVVARTEIQPGDHEWSGLTLHTTLRYDIGKHNPPTFADLVSSLSVRVSGSDFPDDRANWHHNYTGLEPWFRAHVYRIGMGWQSTRLKREFNDNPWLAGRFGFDSEPSQSRLWEVFHESWPPVTQGLCHHVAERVVKQAREHGIAVPDDVFQPEDRDGESERSEKRLTDEKMKEVWAQAKPFVMDCFGLDRAENASIPEGSFWEAHAYAGTLQDAFTEGGLDAFRVNTTRPEDQQHVARTHRHHLQKLDVESIRSMLQETARMLVARARHNGELQGKLSSAIDITKGNPWTGEIEWTDDDHPEDDYILGYKDKETQEIDYHFQWATIQIVGLDVPLVLDAIPVDRGMPRDEIVDELLGGALGIVPDLDLVMMDREFDGNDVRAACEEHGVHYLTPGKKNASERATCTRLRKAGKRVHVETQQTISGPGRKEIYLPARNTDVFEKTGEDPENDEEDEEENRDEVRQELVADFVNVTGDDPDDVDDAAWFDDVLDDVREDKDELPGGEEDATAYAFFKTNHPAFDTSDDDTEEELLATARGFITRYSNRWGIENGYKQIKQFRVRTTSKEHEYRYFNFAFACVLYNVWRLVDLLVKLALEDDPDYSPRVQATTFLTLAGKHIGFDPPD</sequence>
<evidence type="ECO:0000313" key="3">
    <source>
        <dbReference type="EMBL" id="MFD1600615.1"/>
    </source>
</evidence>
<gene>
    <name evidence="3" type="ORF">ACFSBX_16875</name>
</gene>
<organism evidence="3 4">
    <name type="scientific">Halobellus rarus</name>
    <dbReference type="NCBI Taxonomy" id="1126237"/>
    <lineage>
        <taxon>Archaea</taxon>
        <taxon>Methanobacteriati</taxon>
        <taxon>Methanobacteriota</taxon>
        <taxon>Stenosarchaea group</taxon>
        <taxon>Halobacteria</taxon>
        <taxon>Halobacteriales</taxon>
        <taxon>Haloferacaceae</taxon>
        <taxon>Halobellus</taxon>
    </lineage>
</organism>
<dbReference type="EMBL" id="JBHUDK010000016">
    <property type="protein sequence ID" value="MFD1600615.1"/>
    <property type="molecule type" value="Genomic_DNA"/>
</dbReference>
<proteinExistence type="predicted"/>
<feature type="compositionally biased region" description="Basic and acidic residues" evidence="1">
    <location>
        <begin position="168"/>
        <end position="184"/>
    </location>
</feature>
<dbReference type="InterPro" id="IPR002559">
    <property type="entry name" value="Transposase_11"/>
</dbReference>